<dbReference type="GO" id="GO:0006574">
    <property type="term" value="P:L-valine catabolic process"/>
    <property type="evidence" value="ECO:0007669"/>
    <property type="project" value="TreeGrafter"/>
</dbReference>
<dbReference type="SUPFAM" id="SSF53720">
    <property type="entry name" value="ALDH-like"/>
    <property type="match status" value="1"/>
</dbReference>
<dbReference type="InterPro" id="IPR016163">
    <property type="entry name" value="Ald_DH_C"/>
</dbReference>
<reference evidence="3 4" key="1">
    <citation type="submission" date="2024-01" db="EMBL/GenBank/DDBJ databases">
        <title>The genomes of 5 underutilized Papilionoideae crops provide insights into root nodulation and disease resistance.</title>
        <authorList>
            <person name="Yuan L."/>
        </authorList>
    </citation>
    <scope>NUCLEOTIDE SEQUENCE [LARGE SCALE GENOMIC DNA]</scope>
    <source>
        <strain evidence="3">LY-2023</strain>
        <tissue evidence="3">Leaf</tissue>
    </source>
</reference>
<dbReference type="InterPro" id="IPR015590">
    <property type="entry name" value="Aldehyde_DH_dom"/>
</dbReference>
<dbReference type="InterPro" id="IPR016162">
    <property type="entry name" value="Ald_DH_N"/>
</dbReference>
<dbReference type="PANTHER" id="PTHR43866:SF3">
    <property type="entry name" value="METHYLMALONATE-SEMIALDEHYDE DEHYDROGENASE [ACYLATING], MITOCHONDRIAL"/>
    <property type="match status" value="1"/>
</dbReference>
<dbReference type="GO" id="GO:0005739">
    <property type="term" value="C:mitochondrion"/>
    <property type="evidence" value="ECO:0007669"/>
    <property type="project" value="TreeGrafter"/>
</dbReference>
<dbReference type="GO" id="GO:0006210">
    <property type="term" value="P:thymine catabolic process"/>
    <property type="evidence" value="ECO:0007669"/>
    <property type="project" value="TreeGrafter"/>
</dbReference>
<evidence type="ECO:0000313" key="4">
    <source>
        <dbReference type="Proteomes" id="UP001359559"/>
    </source>
</evidence>
<dbReference type="Gene3D" id="3.40.605.10">
    <property type="entry name" value="Aldehyde Dehydrogenase, Chain A, domain 1"/>
    <property type="match status" value="1"/>
</dbReference>
<accession>A0AAN9I475</accession>
<gene>
    <name evidence="3" type="ORF">RJT34_30604</name>
</gene>
<feature type="domain" description="Aldehyde dehydrogenase" evidence="2">
    <location>
        <begin position="6"/>
        <end position="67"/>
    </location>
</feature>
<dbReference type="InterPro" id="IPR010061">
    <property type="entry name" value="MeMal-semiAld_DH"/>
</dbReference>
<dbReference type="Proteomes" id="UP001359559">
    <property type="component" value="Unassembled WGS sequence"/>
</dbReference>
<dbReference type="Pfam" id="PF00171">
    <property type="entry name" value="Aldedh"/>
    <property type="match status" value="1"/>
</dbReference>
<dbReference type="PANTHER" id="PTHR43866">
    <property type="entry name" value="MALONATE-SEMIALDEHYDE DEHYDROGENASE"/>
    <property type="match status" value="1"/>
</dbReference>
<proteinExistence type="inferred from homology"/>
<evidence type="ECO:0000256" key="1">
    <source>
        <dbReference type="ARBA" id="ARBA00009986"/>
    </source>
</evidence>
<comment type="caution">
    <text evidence="3">The sequence shown here is derived from an EMBL/GenBank/DDBJ whole genome shotgun (WGS) entry which is preliminary data.</text>
</comment>
<evidence type="ECO:0000313" key="3">
    <source>
        <dbReference type="EMBL" id="KAK7263020.1"/>
    </source>
</evidence>
<protein>
    <recommendedName>
        <fullName evidence="2">Aldehyde dehydrogenase domain-containing protein</fullName>
    </recommendedName>
</protein>
<dbReference type="AlphaFoldDB" id="A0AAN9I475"/>
<evidence type="ECO:0000259" key="2">
    <source>
        <dbReference type="Pfam" id="PF00171"/>
    </source>
</evidence>
<organism evidence="3 4">
    <name type="scientific">Clitoria ternatea</name>
    <name type="common">Butterfly pea</name>
    <dbReference type="NCBI Taxonomy" id="43366"/>
    <lineage>
        <taxon>Eukaryota</taxon>
        <taxon>Viridiplantae</taxon>
        <taxon>Streptophyta</taxon>
        <taxon>Embryophyta</taxon>
        <taxon>Tracheophyta</taxon>
        <taxon>Spermatophyta</taxon>
        <taxon>Magnoliopsida</taxon>
        <taxon>eudicotyledons</taxon>
        <taxon>Gunneridae</taxon>
        <taxon>Pentapetalae</taxon>
        <taxon>rosids</taxon>
        <taxon>fabids</taxon>
        <taxon>Fabales</taxon>
        <taxon>Fabaceae</taxon>
        <taxon>Papilionoideae</taxon>
        <taxon>50 kb inversion clade</taxon>
        <taxon>NPAAA clade</taxon>
        <taxon>indigoferoid/millettioid clade</taxon>
        <taxon>Phaseoleae</taxon>
        <taxon>Clitoria</taxon>
    </lineage>
</organism>
<sequence>MDRRGQAGMHIYSIAADKGNVFSLIWGAKNHAIVMPDANVNAIINALVAVGFGAAGHGAWLAAQLFLLEAQNHGIIFSSVLI</sequence>
<dbReference type="GO" id="GO:0004491">
    <property type="term" value="F:methylmalonate-semialdehyde dehydrogenase (acylating, NAD) activity"/>
    <property type="evidence" value="ECO:0007669"/>
    <property type="project" value="InterPro"/>
</dbReference>
<dbReference type="InterPro" id="IPR016161">
    <property type="entry name" value="Ald_DH/histidinol_DH"/>
</dbReference>
<dbReference type="EMBL" id="JAYKXN010000008">
    <property type="protein sequence ID" value="KAK7263020.1"/>
    <property type="molecule type" value="Genomic_DNA"/>
</dbReference>
<keyword evidence="4" id="KW-1185">Reference proteome</keyword>
<comment type="similarity">
    <text evidence="1">Belongs to the aldehyde dehydrogenase family.</text>
</comment>
<dbReference type="Gene3D" id="3.40.309.10">
    <property type="entry name" value="Aldehyde Dehydrogenase, Chain A, domain 2"/>
    <property type="match status" value="1"/>
</dbReference>
<name>A0AAN9I475_CLITE</name>